<dbReference type="AlphaFoldDB" id="A0A0V0Z007"/>
<accession>A0A0V0Z007</accession>
<dbReference type="InParanoid" id="A0A0V0Z007"/>
<protein>
    <submittedName>
        <fullName evidence="1">Uncharacterized protein</fullName>
    </submittedName>
</protein>
<reference evidence="1 2" key="1">
    <citation type="submission" date="2015-01" db="EMBL/GenBank/DDBJ databases">
        <title>Evolution of Trichinella species and genotypes.</title>
        <authorList>
            <person name="Korhonen P.K."/>
            <person name="Edoardo P."/>
            <person name="Giuseppe L.R."/>
            <person name="Gasser R.B."/>
        </authorList>
    </citation>
    <scope>NUCLEOTIDE SEQUENCE [LARGE SCALE GENOMIC DNA]</scope>
    <source>
        <strain evidence="1">ISS3</strain>
    </source>
</reference>
<evidence type="ECO:0000313" key="2">
    <source>
        <dbReference type="Proteomes" id="UP000054776"/>
    </source>
</evidence>
<dbReference type="Proteomes" id="UP000054776">
    <property type="component" value="Unassembled WGS sequence"/>
</dbReference>
<comment type="caution">
    <text evidence="1">The sequence shown here is derived from an EMBL/GenBank/DDBJ whole genome shotgun (WGS) entry which is preliminary data.</text>
</comment>
<sequence length="45" mass="5400">MRLQRKNKRFFMNGDNTCSQTVSPLHCKEKQWECTKCELSPCHQK</sequence>
<gene>
    <name evidence="1" type="ORF">T01_11915</name>
</gene>
<keyword evidence="2" id="KW-1185">Reference proteome</keyword>
<dbReference type="OrthoDB" id="5941462at2759"/>
<dbReference type="EMBL" id="JYDH01003561">
    <property type="protein sequence ID" value="KRY05603.1"/>
    <property type="molecule type" value="Genomic_DNA"/>
</dbReference>
<organism evidence="1 2">
    <name type="scientific">Trichinella spiralis</name>
    <name type="common">Trichina worm</name>
    <dbReference type="NCBI Taxonomy" id="6334"/>
    <lineage>
        <taxon>Eukaryota</taxon>
        <taxon>Metazoa</taxon>
        <taxon>Ecdysozoa</taxon>
        <taxon>Nematoda</taxon>
        <taxon>Enoplea</taxon>
        <taxon>Dorylaimia</taxon>
        <taxon>Trichinellida</taxon>
        <taxon>Trichinellidae</taxon>
        <taxon>Trichinella</taxon>
    </lineage>
</organism>
<name>A0A0V0Z007_TRISP</name>
<proteinExistence type="predicted"/>
<evidence type="ECO:0000313" key="1">
    <source>
        <dbReference type="EMBL" id="KRY05603.1"/>
    </source>
</evidence>